<feature type="binding site" evidence="10">
    <location>
        <position position="112"/>
    </location>
    <ligand>
        <name>ATP</name>
        <dbReference type="ChEBI" id="CHEBI:30616"/>
    </ligand>
</feature>
<dbReference type="PROSITE" id="PS50011">
    <property type="entry name" value="PROTEIN_KINASE_DOM"/>
    <property type="match status" value="1"/>
</dbReference>
<reference evidence="12 13" key="1">
    <citation type="journal article" date="2018" name="PLoS Genet.">
        <title>Population sequencing reveals clonal diversity and ancestral inbreeding in the grapevine cultivar Chardonnay.</title>
        <authorList>
            <person name="Roach M.J."/>
            <person name="Johnson D.L."/>
            <person name="Bohlmann J."/>
            <person name="van Vuuren H.J."/>
            <person name="Jones S.J."/>
            <person name="Pretorius I.S."/>
            <person name="Schmidt S.A."/>
            <person name="Borneman A.R."/>
        </authorList>
    </citation>
    <scope>NUCLEOTIDE SEQUENCE [LARGE SCALE GENOMIC DNA]</scope>
    <source>
        <strain evidence="13">cv. Chardonnay</strain>
        <tissue evidence="12">Leaf</tissue>
    </source>
</reference>
<evidence type="ECO:0000256" key="2">
    <source>
        <dbReference type="ARBA" id="ARBA00022741"/>
    </source>
</evidence>
<dbReference type="Gene3D" id="1.10.510.10">
    <property type="entry name" value="Transferase(Phosphotransferase) domain 1"/>
    <property type="match status" value="1"/>
</dbReference>
<sequence length="351" mass="39455">MAGLEELKKKLSPLFDPDKGLSAGSTLDPCDSYMLSDGGTVNLLSKSCGVYNINELGLLKCSSSPVDEADYKERTYRCASHEMRIFGAIGSGASSVVQRAIHIPTHRIIALKKINIFEKEKRQQLLTEIRMLCEAPCYEGLVEFHGAFYTPDSGQISIALEYMDGGSLADVIRLGFLLYRSLIYEDMFFLMGAKDNRFWYKCWLREFCGNDIGYDYISFVALNVVYQCATFVGTVTYMSPERIRNENYSYPADIWSLGLALFECGTGEFPYTANEGPVNLMLQILDDPSPSPPKHIFSAEFCSFIDACLQKDADARPTAEQVSKRQIPDAVFIDSETLWVFEFSMEFESVL</sequence>
<evidence type="ECO:0000313" key="13">
    <source>
        <dbReference type="Proteomes" id="UP000288805"/>
    </source>
</evidence>
<dbReference type="Pfam" id="PF00069">
    <property type="entry name" value="Pkinase"/>
    <property type="match status" value="2"/>
</dbReference>
<keyword evidence="3 12" id="KW-0418">Kinase</keyword>
<evidence type="ECO:0000313" key="12">
    <source>
        <dbReference type="EMBL" id="RVX08689.1"/>
    </source>
</evidence>
<accession>A0A438JIB1</accession>
<dbReference type="InterPro" id="IPR000719">
    <property type="entry name" value="Prot_kinase_dom"/>
</dbReference>
<organism evidence="12 13">
    <name type="scientific">Vitis vinifera</name>
    <name type="common">Grape</name>
    <dbReference type="NCBI Taxonomy" id="29760"/>
    <lineage>
        <taxon>Eukaryota</taxon>
        <taxon>Viridiplantae</taxon>
        <taxon>Streptophyta</taxon>
        <taxon>Embryophyta</taxon>
        <taxon>Tracheophyta</taxon>
        <taxon>Spermatophyta</taxon>
        <taxon>Magnoliopsida</taxon>
        <taxon>eudicotyledons</taxon>
        <taxon>Gunneridae</taxon>
        <taxon>Pentapetalae</taxon>
        <taxon>rosids</taxon>
        <taxon>Vitales</taxon>
        <taxon>Vitaceae</taxon>
        <taxon>Viteae</taxon>
        <taxon>Vitis</taxon>
    </lineage>
</organism>
<dbReference type="GO" id="GO:0005524">
    <property type="term" value="F:ATP binding"/>
    <property type="evidence" value="ECO:0007669"/>
    <property type="project" value="UniProtKB-UniRule"/>
</dbReference>
<dbReference type="Gene3D" id="3.30.200.20">
    <property type="entry name" value="Phosphorylase Kinase, domain 1"/>
    <property type="match status" value="1"/>
</dbReference>
<keyword evidence="1" id="KW-0808">Transferase</keyword>
<comment type="catalytic activity">
    <reaction evidence="8">
        <text>L-threonyl-[protein] + ATP = O-phospho-L-threonyl-[protein] + ADP + H(+)</text>
        <dbReference type="Rhea" id="RHEA:46608"/>
        <dbReference type="Rhea" id="RHEA-COMP:11060"/>
        <dbReference type="Rhea" id="RHEA-COMP:11605"/>
        <dbReference type="ChEBI" id="CHEBI:15378"/>
        <dbReference type="ChEBI" id="CHEBI:30013"/>
        <dbReference type="ChEBI" id="CHEBI:30616"/>
        <dbReference type="ChEBI" id="CHEBI:61977"/>
        <dbReference type="ChEBI" id="CHEBI:456216"/>
        <dbReference type="EC" id="2.7.12.2"/>
    </reaction>
</comment>
<dbReference type="PANTHER" id="PTHR48013">
    <property type="entry name" value="DUAL SPECIFICITY MITOGEN-ACTIVATED PROTEIN KINASE KINASE 5-RELATED"/>
    <property type="match status" value="1"/>
</dbReference>
<dbReference type="InterPro" id="IPR017441">
    <property type="entry name" value="Protein_kinase_ATP_BS"/>
</dbReference>
<dbReference type="GO" id="GO:0004708">
    <property type="term" value="F:MAP kinase kinase activity"/>
    <property type="evidence" value="ECO:0007669"/>
    <property type="project" value="UniProtKB-EC"/>
</dbReference>
<name>A0A438JIB1_VITVI</name>
<evidence type="ECO:0000259" key="11">
    <source>
        <dbReference type="PROSITE" id="PS50011"/>
    </source>
</evidence>
<evidence type="ECO:0000256" key="7">
    <source>
        <dbReference type="ARBA" id="ARBA00049014"/>
    </source>
</evidence>
<keyword evidence="2 10" id="KW-0547">Nucleotide-binding</keyword>
<dbReference type="Proteomes" id="UP000288805">
    <property type="component" value="Unassembled WGS sequence"/>
</dbReference>
<comment type="caution">
    <text evidence="12">The sequence shown here is derived from an EMBL/GenBank/DDBJ whole genome shotgun (WGS) entry which is preliminary data.</text>
</comment>
<evidence type="ECO:0000256" key="10">
    <source>
        <dbReference type="PROSITE-ProRule" id="PRU10141"/>
    </source>
</evidence>
<evidence type="ECO:0000256" key="6">
    <source>
        <dbReference type="ARBA" id="ARBA00038999"/>
    </source>
</evidence>
<comment type="catalytic activity">
    <reaction evidence="7">
        <text>L-seryl-[protein] + ATP = O-phospho-L-seryl-[protein] + ADP + H(+)</text>
        <dbReference type="Rhea" id="RHEA:17989"/>
        <dbReference type="Rhea" id="RHEA-COMP:9863"/>
        <dbReference type="Rhea" id="RHEA-COMP:11604"/>
        <dbReference type="ChEBI" id="CHEBI:15378"/>
        <dbReference type="ChEBI" id="CHEBI:29999"/>
        <dbReference type="ChEBI" id="CHEBI:30616"/>
        <dbReference type="ChEBI" id="CHEBI:83421"/>
        <dbReference type="ChEBI" id="CHEBI:456216"/>
        <dbReference type="EC" id="2.7.12.2"/>
    </reaction>
</comment>
<dbReference type="PROSITE" id="PS00107">
    <property type="entry name" value="PROTEIN_KINASE_ATP"/>
    <property type="match status" value="1"/>
</dbReference>
<dbReference type="AlphaFoldDB" id="A0A438JIB1"/>
<feature type="domain" description="Protein kinase" evidence="11">
    <location>
        <begin position="83"/>
        <end position="332"/>
    </location>
</feature>
<dbReference type="EC" id="2.7.12.2" evidence="6"/>
<comment type="catalytic activity">
    <reaction evidence="9">
        <text>L-tyrosyl-[protein] + ATP = O-phospho-L-tyrosyl-[protein] + ADP + H(+)</text>
        <dbReference type="Rhea" id="RHEA:10596"/>
        <dbReference type="Rhea" id="RHEA-COMP:10136"/>
        <dbReference type="Rhea" id="RHEA-COMP:20101"/>
        <dbReference type="ChEBI" id="CHEBI:15378"/>
        <dbReference type="ChEBI" id="CHEBI:30616"/>
        <dbReference type="ChEBI" id="CHEBI:46858"/>
        <dbReference type="ChEBI" id="CHEBI:61978"/>
        <dbReference type="ChEBI" id="CHEBI:456216"/>
        <dbReference type="EC" id="2.7.12.2"/>
    </reaction>
</comment>
<protein>
    <recommendedName>
        <fullName evidence="6">mitogen-activated protein kinase kinase</fullName>
        <ecNumber evidence="6">2.7.12.2</ecNumber>
    </recommendedName>
</protein>
<keyword evidence="4 10" id="KW-0067">ATP-binding</keyword>
<evidence type="ECO:0000256" key="5">
    <source>
        <dbReference type="ARBA" id="ARBA00038035"/>
    </source>
</evidence>
<dbReference type="PANTHER" id="PTHR48013:SF9">
    <property type="entry name" value="DUAL SPECIFICITY MITOGEN-ACTIVATED PROTEIN KINASE KINASE 5"/>
    <property type="match status" value="1"/>
</dbReference>
<evidence type="ECO:0000256" key="1">
    <source>
        <dbReference type="ARBA" id="ARBA00022679"/>
    </source>
</evidence>
<dbReference type="InterPro" id="IPR011009">
    <property type="entry name" value="Kinase-like_dom_sf"/>
</dbReference>
<evidence type="ECO:0000256" key="4">
    <source>
        <dbReference type="ARBA" id="ARBA00022840"/>
    </source>
</evidence>
<comment type="similarity">
    <text evidence="5">Belongs to the protein kinase superfamily. STE Ser/Thr protein kinase family. MAP kinase kinase subfamily.</text>
</comment>
<proteinExistence type="inferred from homology"/>
<evidence type="ECO:0000256" key="3">
    <source>
        <dbReference type="ARBA" id="ARBA00022777"/>
    </source>
</evidence>
<dbReference type="EMBL" id="QGNW01000040">
    <property type="protein sequence ID" value="RVX08689.1"/>
    <property type="molecule type" value="Genomic_DNA"/>
</dbReference>
<dbReference type="FunFam" id="3.30.200.20:FF:000527">
    <property type="entry name" value="mitogen-activated protein kinase kinase 3"/>
    <property type="match status" value="1"/>
</dbReference>
<evidence type="ECO:0000256" key="8">
    <source>
        <dbReference type="ARBA" id="ARBA00049299"/>
    </source>
</evidence>
<evidence type="ECO:0000256" key="9">
    <source>
        <dbReference type="ARBA" id="ARBA00051693"/>
    </source>
</evidence>
<gene>
    <name evidence="12" type="primary">MKK3_3</name>
    <name evidence="12" type="ORF">CK203_011067</name>
</gene>
<dbReference type="SUPFAM" id="SSF56112">
    <property type="entry name" value="Protein kinase-like (PK-like)"/>
    <property type="match status" value="1"/>
</dbReference>